<dbReference type="GO" id="GO:0006779">
    <property type="term" value="P:porphyrin-containing compound biosynthetic process"/>
    <property type="evidence" value="ECO:0007669"/>
    <property type="project" value="UniProtKB-UniRule"/>
</dbReference>
<dbReference type="PANTHER" id="PTHR46638:SF1">
    <property type="entry name" value="CORRINOID ADENOSYLTRANSFERASE"/>
    <property type="match status" value="1"/>
</dbReference>
<keyword evidence="8" id="KW-0169">Cobalamin biosynthesis</keyword>
<dbReference type="UniPathway" id="UPA00148">
    <property type="reaction ID" value="UER00233"/>
</dbReference>
<evidence type="ECO:0000256" key="1">
    <source>
        <dbReference type="ARBA" id="ARBA00005121"/>
    </source>
</evidence>
<gene>
    <name evidence="9" type="primary">btuR_1</name>
    <name evidence="9" type="ORF">DPBNPPHM_01710</name>
</gene>
<comment type="similarity">
    <text evidence="2 8">Belongs to the Cob(I)alamin adenosyltransferase family.</text>
</comment>
<dbReference type="InterPro" id="IPR003724">
    <property type="entry name" value="CblAdoTrfase_CobA"/>
</dbReference>
<dbReference type="AlphaFoldDB" id="A0A5S9Q8Z6"/>
<evidence type="ECO:0000256" key="5">
    <source>
        <dbReference type="ARBA" id="ARBA00024929"/>
    </source>
</evidence>
<dbReference type="EC" id="2.5.1.17" evidence="3 8"/>
<organism evidence="9 10">
    <name type="scientific">BD1-7 clade bacterium</name>
    <dbReference type="NCBI Taxonomy" id="2029982"/>
    <lineage>
        <taxon>Bacteria</taxon>
        <taxon>Pseudomonadati</taxon>
        <taxon>Pseudomonadota</taxon>
        <taxon>Gammaproteobacteria</taxon>
        <taxon>Cellvibrionales</taxon>
        <taxon>Spongiibacteraceae</taxon>
        <taxon>BD1-7 clade</taxon>
    </lineage>
</organism>
<protein>
    <recommendedName>
        <fullName evidence="3 8">Corrinoid adenosyltransferase</fullName>
        <ecNumber evidence="3 8">2.5.1.17</ecNumber>
    </recommendedName>
    <alternativeName>
        <fullName evidence="8">Cob(II)alamin adenosyltransferase</fullName>
    </alternativeName>
    <alternativeName>
        <fullName evidence="8">Cob(II)yrinic acid a,c-diamide adenosyltransferase</fullName>
    </alternativeName>
</protein>
<keyword evidence="8" id="KW-0963">Cytoplasm</keyword>
<evidence type="ECO:0000256" key="4">
    <source>
        <dbReference type="ARBA" id="ARBA00023244"/>
    </source>
</evidence>
<dbReference type="NCBIfam" id="NF004637">
    <property type="entry name" value="PRK05986.1"/>
    <property type="match status" value="1"/>
</dbReference>
<dbReference type="InterPro" id="IPR027417">
    <property type="entry name" value="P-loop_NTPase"/>
</dbReference>
<dbReference type="PANTHER" id="PTHR46638">
    <property type="entry name" value="CORRINOID ADENOSYLTRANSFERASE"/>
    <property type="match status" value="1"/>
</dbReference>
<evidence type="ECO:0000256" key="7">
    <source>
        <dbReference type="ARBA" id="ARBA00048692"/>
    </source>
</evidence>
<evidence type="ECO:0000256" key="8">
    <source>
        <dbReference type="PIRNR" id="PIRNR015617"/>
    </source>
</evidence>
<dbReference type="GO" id="GO:0008817">
    <property type="term" value="F:corrinoid adenosyltransferase activity"/>
    <property type="evidence" value="ECO:0007669"/>
    <property type="project" value="UniProtKB-UniRule"/>
</dbReference>
<comment type="function">
    <text evidence="5 8">Required for both de novo synthesis of the corrin ring for the assimilation of exogenous corrinoids. Participates in the adenosylation of a variety of incomplete and complete corrinoids.</text>
</comment>
<dbReference type="PIRSF" id="PIRSF015617">
    <property type="entry name" value="Adensltrnsf_CobA"/>
    <property type="match status" value="1"/>
</dbReference>
<comment type="subcellular location">
    <subcellularLocation>
        <location evidence="8">Cytoplasm</location>
    </subcellularLocation>
</comment>
<dbReference type="GO" id="GO:0005524">
    <property type="term" value="F:ATP binding"/>
    <property type="evidence" value="ECO:0007669"/>
    <property type="project" value="UniProtKB-UniRule"/>
</dbReference>
<dbReference type="NCBIfam" id="TIGR00708">
    <property type="entry name" value="cobA"/>
    <property type="match status" value="1"/>
</dbReference>
<evidence type="ECO:0000313" key="9">
    <source>
        <dbReference type="EMBL" id="CAA0113686.1"/>
    </source>
</evidence>
<keyword evidence="8" id="KW-0067">ATP-binding</keyword>
<evidence type="ECO:0000256" key="6">
    <source>
        <dbReference type="ARBA" id="ARBA00048555"/>
    </source>
</evidence>
<dbReference type="Proteomes" id="UP000434580">
    <property type="component" value="Unassembled WGS sequence"/>
</dbReference>
<comment type="pathway">
    <text evidence="1 8">Cofactor biosynthesis; adenosylcobalamin biosynthesis; adenosylcobalamin from cob(II)yrinate a,c-diamide: step 2/7.</text>
</comment>
<reference evidence="9 10" key="1">
    <citation type="submission" date="2019-11" db="EMBL/GenBank/DDBJ databases">
        <authorList>
            <person name="Holert J."/>
        </authorList>
    </citation>
    <scope>NUCLEOTIDE SEQUENCE [LARGE SCALE GENOMIC DNA]</scope>
    <source>
        <strain evidence="9">BC5_2</strain>
    </source>
</reference>
<keyword evidence="4 8" id="KW-0627">Porphyrin biosynthesis</keyword>
<sequence>MRRPVGVSAHIFSEEVLLMSQSSEDKKSAKHKASMKKQKEKVDASIDAADIERGVVILLTGDGKGKSSSAFGMVLRALGYGYKVGITQFIKGEQLSGEEIFIKEKHPEVSFYQMGTGFTWNTQDRSGDIEAAKRTWDFAQRQLENPDLHLVVLDEITYMLAYKYLDEQAVLDAIRNRPPEQSVVLTGRGGGSAIRELADTVSEINDVKHAFRAGVKARRGVDY</sequence>
<dbReference type="EMBL" id="CACSII010000017">
    <property type="protein sequence ID" value="CAA0113686.1"/>
    <property type="molecule type" value="Genomic_DNA"/>
</dbReference>
<name>A0A5S9Q8Z6_9GAMM</name>
<dbReference type="GO" id="GO:0009236">
    <property type="term" value="P:cobalamin biosynthetic process"/>
    <property type="evidence" value="ECO:0007669"/>
    <property type="project" value="UniProtKB-UniRule"/>
</dbReference>
<dbReference type="GO" id="GO:0005737">
    <property type="term" value="C:cytoplasm"/>
    <property type="evidence" value="ECO:0007669"/>
    <property type="project" value="UniProtKB-SubCell"/>
</dbReference>
<dbReference type="Pfam" id="PF02572">
    <property type="entry name" value="CobA_CobO_BtuR"/>
    <property type="match status" value="1"/>
</dbReference>
<evidence type="ECO:0000256" key="2">
    <source>
        <dbReference type="ARBA" id="ARBA00007487"/>
    </source>
</evidence>
<comment type="catalytic activity">
    <reaction evidence="7 8">
        <text>2 cob(II)alamin + reduced [electron-transfer flavoprotein] + 2 ATP = 2 adenosylcob(III)alamin + 2 triphosphate + oxidized [electron-transfer flavoprotein] + 3 H(+)</text>
        <dbReference type="Rhea" id="RHEA:28671"/>
        <dbReference type="Rhea" id="RHEA-COMP:10685"/>
        <dbReference type="Rhea" id="RHEA-COMP:10686"/>
        <dbReference type="ChEBI" id="CHEBI:15378"/>
        <dbReference type="ChEBI" id="CHEBI:16304"/>
        <dbReference type="ChEBI" id="CHEBI:18036"/>
        <dbReference type="ChEBI" id="CHEBI:18408"/>
        <dbReference type="ChEBI" id="CHEBI:30616"/>
        <dbReference type="ChEBI" id="CHEBI:57692"/>
        <dbReference type="ChEBI" id="CHEBI:58307"/>
        <dbReference type="EC" id="2.5.1.17"/>
    </reaction>
</comment>
<dbReference type="CDD" id="cd00561">
    <property type="entry name" value="CobA_ACA"/>
    <property type="match status" value="1"/>
</dbReference>
<accession>A0A5S9Q8Z6</accession>
<dbReference type="SUPFAM" id="SSF52540">
    <property type="entry name" value="P-loop containing nucleoside triphosphate hydrolases"/>
    <property type="match status" value="1"/>
</dbReference>
<comment type="catalytic activity">
    <reaction evidence="6 8">
        <text>2 cob(II)yrinate a,c diamide + reduced [electron-transfer flavoprotein] + 2 ATP = 2 adenosylcob(III)yrinate a,c-diamide + 2 triphosphate + oxidized [electron-transfer flavoprotein] + 3 H(+)</text>
        <dbReference type="Rhea" id="RHEA:11528"/>
        <dbReference type="Rhea" id="RHEA-COMP:10685"/>
        <dbReference type="Rhea" id="RHEA-COMP:10686"/>
        <dbReference type="ChEBI" id="CHEBI:15378"/>
        <dbReference type="ChEBI" id="CHEBI:18036"/>
        <dbReference type="ChEBI" id="CHEBI:30616"/>
        <dbReference type="ChEBI" id="CHEBI:57692"/>
        <dbReference type="ChEBI" id="CHEBI:58307"/>
        <dbReference type="ChEBI" id="CHEBI:58503"/>
        <dbReference type="ChEBI" id="CHEBI:58537"/>
        <dbReference type="EC" id="2.5.1.17"/>
    </reaction>
</comment>
<evidence type="ECO:0000256" key="3">
    <source>
        <dbReference type="ARBA" id="ARBA00012454"/>
    </source>
</evidence>
<dbReference type="Gene3D" id="3.40.50.300">
    <property type="entry name" value="P-loop containing nucleotide triphosphate hydrolases"/>
    <property type="match status" value="1"/>
</dbReference>
<proteinExistence type="inferred from homology"/>
<keyword evidence="8" id="KW-0547">Nucleotide-binding</keyword>
<keyword evidence="8 9" id="KW-0808">Transferase</keyword>
<evidence type="ECO:0000313" key="10">
    <source>
        <dbReference type="Proteomes" id="UP000434580"/>
    </source>
</evidence>